<keyword evidence="2" id="KW-0472">Membrane</keyword>
<keyword evidence="2" id="KW-1133">Transmembrane helix</keyword>
<evidence type="ECO:0000256" key="2">
    <source>
        <dbReference type="SAM" id="Phobius"/>
    </source>
</evidence>
<evidence type="ECO:0000259" key="3">
    <source>
        <dbReference type="Pfam" id="PF07651"/>
    </source>
</evidence>
<dbReference type="GO" id="GO:0048268">
    <property type="term" value="P:clathrin coat assembly"/>
    <property type="evidence" value="ECO:0007669"/>
    <property type="project" value="InterPro"/>
</dbReference>
<dbReference type="EMBL" id="CAJJDN010000075">
    <property type="protein sequence ID" value="CAD8101284.1"/>
    <property type="molecule type" value="Genomic_DNA"/>
</dbReference>
<dbReference type="Pfam" id="PF07651">
    <property type="entry name" value="ANTH"/>
    <property type="match status" value="1"/>
</dbReference>
<reference evidence="4" key="1">
    <citation type="submission" date="2021-01" db="EMBL/GenBank/DDBJ databases">
        <authorList>
            <consortium name="Genoscope - CEA"/>
            <person name="William W."/>
        </authorList>
    </citation>
    <scope>NUCLEOTIDE SEQUENCE</scope>
</reference>
<accession>A0A8S1PEB0</accession>
<dbReference type="AlphaFoldDB" id="A0A8S1PEB0"/>
<keyword evidence="2" id="KW-0812">Transmembrane</keyword>
<feature type="transmembrane region" description="Helical" evidence="2">
    <location>
        <begin position="233"/>
        <end position="257"/>
    </location>
</feature>
<sequence length="522" mass="62117">MQMLIESSKFQQMENVGLIRAMIIKKFILNYFIYKMITNLVRNIVQFGGTSTFEKARLSATYKGDYYYPNETDIEAIMLTLSGKDPETRPQVGFTTILAKLESSQSKIYWNYIIKNLIILDRCIEYRFFVSDIANMNISYVENYVEKDPKYKNISIDSFIRKYYLYLKKKATLYSIKKSSFNTPKEEKKNYFKQQQVETIFEEFYKGQQLFNQILDIAIHDKNGLLKYRLNQYVYQLLLFTMLNLYYNSYILIVILIERLLKMPINEVRQFKEIYNHFLKNNEVLVNFINTRLYIKGFSNINTCEIARIDSRIIGAIDEYVIIAEKSQNSIGLSQDIQISADLIDEDLIFNQLEIIRNSISQKDDPIDSFRNANHKLSNIQNSVQKVISFEIRLKDYQYKYNKKYPQSGFNTDGFKEDVYKTFKNNYSTEYIPIDPKLFKAFSYHQERESSEPHFSLEQKYDENDGMKLEFIQPTYDFDDIVFQSIKNVFCFEIPKMIDNIEDFPNADEEDFPDYRDEEEDN</sequence>
<dbReference type="PANTHER" id="PTHR22951:SF108">
    <property type="entry name" value="ENTH DOMAIN-CONTAINING PROTEIN"/>
    <property type="match status" value="1"/>
</dbReference>
<dbReference type="Proteomes" id="UP000692954">
    <property type="component" value="Unassembled WGS sequence"/>
</dbReference>
<gene>
    <name evidence="4" type="ORF">PSON_ATCC_30995.1.T0750196</name>
</gene>
<dbReference type="GO" id="GO:0005543">
    <property type="term" value="F:phospholipid binding"/>
    <property type="evidence" value="ECO:0007669"/>
    <property type="project" value="InterPro"/>
</dbReference>
<dbReference type="PANTHER" id="PTHR22951">
    <property type="entry name" value="CLATHRIN ASSEMBLY PROTEIN"/>
    <property type="match status" value="1"/>
</dbReference>
<proteinExistence type="predicted"/>
<organism evidence="4 5">
    <name type="scientific">Paramecium sonneborni</name>
    <dbReference type="NCBI Taxonomy" id="65129"/>
    <lineage>
        <taxon>Eukaryota</taxon>
        <taxon>Sar</taxon>
        <taxon>Alveolata</taxon>
        <taxon>Ciliophora</taxon>
        <taxon>Intramacronucleata</taxon>
        <taxon>Oligohymenophorea</taxon>
        <taxon>Peniculida</taxon>
        <taxon>Parameciidae</taxon>
        <taxon>Paramecium</taxon>
    </lineage>
</organism>
<feature type="domain" description="AP180 N-terminal homology (ANTH)" evidence="3">
    <location>
        <begin position="149"/>
        <end position="289"/>
    </location>
</feature>
<feature type="region of interest" description="Disordered" evidence="1">
    <location>
        <begin position="503"/>
        <end position="522"/>
    </location>
</feature>
<keyword evidence="5" id="KW-1185">Reference proteome</keyword>
<dbReference type="InterPro" id="IPR011417">
    <property type="entry name" value="ANTH_dom"/>
</dbReference>
<dbReference type="InterPro" id="IPR045192">
    <property type="entry name" value="AP180-like"/>
</dbReference>
<name>A0A8S1PEB0_9CILI</name>
<evidence type="ECO:0000313" key="4">
    <source>
        <dbReference type="EMBL" id="CAD8101284.1"/>
    </source>
</evidence>
<comment type="caution">
    <text evidence="4">The sequence shown here is derived from an EMBL/GenBank/DDBJ whole genome shotgun (WGS) entry which is preliminary data.</text>
</comment>
<evidence type="ECO:0000256" key="1">
    <source>
        <dbReference type="SAM" id="MobiDB-lite"/>
    </source>
</evidence>
<dbReference type="OrthoDB" id="296218at2759"/>
<evidence type="ECO:0000313" key="5">
    <source>
        <dbReference type="Proteomes" id="UP000692954"/>
    </source>
</evidence>
<protein>
    <recommendedName>
        <fullName evidence="3">AP180 N-terminal homology (ANTH) domain-containing protein</fullName>
    </recommendedName>
</protein>
<dbReference type="GO" id="GO:0072583">
    <property type="term" value="P:clathrin-dependent endocytosis"/>
    <property type="evidence" value="ECO:0007669"/>
    <property type="project" value="InterPro"/>
</dbReference>